<dbReference type="InterPro" id="IPR050401">
    <property type="entry name" value="Cyclic_nucleotide_synthase"/>
</dbReference>
<dbReference type="GO" id="GO:0005524">
    <property type="term" value="F:ATP binding"/>
    <property type="evidence" value="ECO:0007669"/>
    <property type="project" value="InterPro"/>
</dbReference>
<name>A0A0C2FH09_9BILA</name>
<dbReference type="Pfam" id="PF00069">
    <property type="entry name" value="Pkinase"/>
    <property type="match status" value="1"/>
</dbReference>
<gene>
    <name evidence="7" type="ORF">ANCDUO_25775</name>
</gene>
<dbReference type="GO" id="GO:0004672">
    <property type="term" value="F:protein kinase activity"/>
    <property type="evidence" value="ECO:0007669"/>
    <property type="project" value="InterPro"/>
</dbReference>
<keyword evidence="3" id="KW-0547">Nucleotide-binding</keyword>
<dbReference type="InterPro" id="IPR011009">
    <property type="entry name" value="Kinase-like_dom_sf"/>
</dbReference>
<protein>
    <recommendedName>
        <fullName evidence="2">guanylate cyclase</fullName>
        <ecNumber evidence="2">4.6.1.2</ecNumber>
    </recommendedName>
</protein>
<dbReference type="GO" id="GO:0007168">
    <property type="term" value="P:receptor guanylyl cyclase signaling pathway"/>
    <property type="evidence" value="ECO:0007669"/>
    <property type="project" value="TreeGrafter"/>
</dbReference>
<dbReference type="EMBL" id="KN779462">
    <property type="protein sequence ID" value="KIH44206.1"/>
    <property type="molecule type" value="Genomic_DNA"/>
</dbReference>
<dbReference type="AlphaFoldDB" id="A0A0C2FH09"/>
<dbReference type="Proteomes" id="UP000054047">
    <property type="component" value="Unassembled WGS sequence"/>
</dbReference>
<accession>A0A0C2FH09</accession>
<sequence length="169" mass="19608">SLISAYTDFMRWKRTPWMISGNMRSIKVGGVSIRSLAAHFTRSILFLSEQLWTAPELLRNPNPPPMGTQKGDIYSFAIILHEVLWRKGVFPCKNENLSPYEIVQRVKKTVANLDDVFRPYVPDSLDADDEINQSLLELMRCSWAEDPHDRPDISMIRKAVRMLNKWVFL</sequence>
<evidence type="ECO:0000256" key="3">
    <source>
        <dbReference type="ARBA" id="ARBA00022741"/>
    </source>
</evidence>
<dbReference type="Gene3D" id="1.10.510.10">
    <property type="entry name" value="Transferase(Phosphotransferase) domain 1"/>
    <property type="match status" value="1"/>
</dbReference>
<dbReference type="GO" id="GO:0004383">
    <property type="term" value="F:guanylate cyclase activity"/>
    <property type="evidence" value="ECO:0007669"/>
    <property type="project" value="UniProtKB-EC"/>
</dbReference>
<dbReference type="GO" id="GO:0001653">
    <property type="term" value="F:peptide receptor activity"/>
    <property type="evidence" value="ECO:0007669"/>
    <property type="project" value="TreeGrafter"/>
</dbReference>
<evidence type="ECO:0000313" key="7">
    <source>
        <dbReference type="EMBL" id="KIH44206.1"/>
    </source>
</evidence>
<dbReference type="GO" id="GO:0004016">
    <property type="term" value="F:adenylate cyclase activity"/>
    <property type="evidence" value="ECO:0007669"/>
    <property type="project" value="TreeGrafter"/>
</dbReference>
<evidence type="ECO:0000313" key="8">
    <source>
        <dbReference type="Proteomes" id="UP000054047"/>
    </source>
</evidence>
<dbReference type="OrthoDB" id="1890790at2759"/>
<keyword evidence="4" id="KW-0456">Lyase</keyword>
<evidence type="ECO:0000256" key="1">
    <source>
        <dbReference type="ARBA" id="ARBA00001436"/>
    </source>
</evidence>
<evidence type="ECO:0000259" key="6">
    <source>
        <dbReference type="PROSITE" id="PS50011"/>
    </source>
</evidence>
<organism evidence="7 8">
    <name type="scientific">Ancylostoma duodenale</name>
    <dbReference type="NCBI Taxonomy" id="51022"/>
    <lineage>
        <taxon>Eukaryota</taxon>
        <taxon>Metazoa</taxon>
        <taxon>Ecdysozoa</taxon>
        <taxon>Nematoda</taxon>
        <taxon>Chromadorea</taxon>
        <taxon>Rhabditida</taxon>
        <taxon>Rhabditina</taxon>
        <taxon>Rhabditomorpha</taxon>
        <taxon>Strongyloidea</taxon>
        <taxon>Ancylostomatidae</taxon>
        <taxon>Ancylostomatinae</taxon>
        <taxon>Ancylostoma</taxon>
    </lineage>
</organism>
<keyword evidence="5" id="KW-0141">cGMP biosynthesis</keyword>
<dbReference type="InterPro" id="IPR000719">
    <property type="entry name" value="Prot_kinase_dom"/>
</dbReference>
<dbReference type="EC" id="4.6.1.2" evidence="2"/>
<proteinExistence type="predicted"/>
<keyword evidence="8" id="KW-1185">Reference proteome</keyword>
<dbReference type="PANTHER" id="PTHR11920">
    <property type="entry name" value="GUANYLYL CYCLASE"/>
    <property type="match status" value="1"/>
</dbReference>
<dbReference type="PROSITE" id="PS50011">
    <property type="entry name" value="PROTEIN_KINASE_DOM"/>
    <property type="match status" value="1"/>
</dbReference>
<feature type="non-terminal residue" evidence="7">
    <location>
        <position position="1"/>
    </location>
</feature>
<evidence type="ECO:0000256" key="5">
    <source>
        <dbReference type="ARBA" id="ARBA00023293"/>
    </source>
</evidence>
<evidence type="ECO:0000256" key="4">
    <source>
        <dbReference type="ARBA" id="ARBA00023239"/>
    </source>
</evidence>
<dbReference type="SUPFAM" id="SSF56112">
    <property type="entry name" value="Protein kinase-like (PK-like)"/>
    <property type="match status" value="1"/>
</dbReference>
<feature type="domain" description="Protein kinase" evidence="6">
    <location>
        <begin position="1"/>
        <end position="167"/>
    </location>
</feature>
<evidence type="ECO:0000256" key="2">
    <source>
        <dbReference type="ARBA" id="ARBA00012202"/>
    </source>
</evidence>
<dbReference type="PANTHER" id="PTHR11920:SF494">
    <property type="entry name" value="ATRIAL NATRIURETIC PEPTIDE RECEPTOR 2"/>
    <property type="match status" value="1"/>
</dbReference>
<reference evidence="7 8" key="1">
    <citation type="submission" date="2013-12" db="EMBL/GenBank/DDBJ databases">
        <title>Draft genome of the parsitic nematode Ancylostoma duodenale.</title>
        <authorList>
            <person name="Mitreva M."/>
        </authorList>
    </citation>
    <scope>NUCLEOTIDE SEQUENCE [LARGE SCALE GENOMIC DNA]</scope>
    <source>
        <strain evidence="7 8">Zhejiang</strain>
    </source>
</reference>
<comment type="catalytic activity">
    <reaction evidence="1">
        <text>GTP = 3',5'-cyclic GMP + diphosphate</text>
        <dbReference type="Rhea" id="RHEA:13665"/>
        <dbReference type="ChEBI" id="CHEBI:33019"/>
        <dbReference type="ChEBI" id="CHEBI:37565"/>
        <dbReference type="ChEBI" id="CHEBI:57746"/>
        <dbReference type="EC" id="4.6.1.2"/>
    </reaction>
</comment>
<dbReference type="GO" id="GO:0005886">
    <property type="term" value="C:plasma membrane"/>
    <property type="evidence" value="ECO:0007669"/>
    <property type="project" value="TreeGrafter"/>
</dbReference>